<feature type="transmembrane region" description="Helical" evidence="5">
    <location>
        <begin position="376"/>
        <end position="395"/>
    </location>
</feature>
<comment type="subcellular location">
    <subcellularLocation>
        <location evidence="4">Cell membrane</location>
    </subcellularLocation>
    <subcellularLocation>
        <location evidence="1">Membrane</location>
        <topology evidence="1">Multi-pass membrane protein</topology>
    </subcellularLocation>
</comment>
<dbReference type="PIRSF" id="PIRSF005690">
    <property type="entry name" value="GerBA"/>
    <property type="match status" value="1"/>
</dbReference>
<feature type="transmembrane region" description="Helical" evidence="5">
    <location>
        <begin position="407"/>
        <end position="428"/>
    </location>
</feature>
<proteinExistence type="inferred from homology"/>
<comment type="caution">
    <text evidence="6">The sequence shown here is derived from an EMBL/GenBank/DDBJ whole genome shotgun (WGS) entry which is preliminary data.</text>
</comment>
<keyword evidence="7" id="KW-1185">Reference proteome</keyword>
<evidence type="ECO:0000313" key="6">
    <source>
        <dbReference type="EMBL" id="MFE8702450.1"/>
    </source>
</evidence>
<comment type="similarity">
    <text evidence="2 4">Belongs to the GerABKA family.</text>
</comment>
<sequence length="492" mass="54951">MLKDHLITSIVDNFSHMNDFSEKHFLTANDVAVDVFFLKNFVDVKELHKTIKNILSFEEPLLFRNIFHLLPFVSTELFPVEKGKDELAKKLEKGWVTLSFSSEPETLLLLALVKVENRSLSQPENEAIIIGPQVGFNEDLNTNISLIRRILPSKKLYIKEFSVGQEISKIVTIMYIEGLANPLDVEQIEKRLETLNTKVDTILNAAQLSQLLEDNAYSLFPTIRLTERPDDAALTLLKGRIIVLTENSSYALSLPSRMTDFLHSSEDVNLRWPIAIFIRTIRLFAVLLSIILTPLYVGALTYHYEVIPEALLTSIGSSRSRVPFPPLLEALLLEFIIELLREAGARLPTKVGQTIGIVGGIVIGTAAVEAGFTSNILIMLVALGALASFITPSYLMGTIVRFIRFPMILLAGSLGFFGIASGIFFLLLHAVRQYSLGSPYTLPVFPFSSKGIRSLFLYLPIEKIIKGNVFKKAAFTLKSYDSPTKKGKDIDE</sequence>
<feature type="transmembrane region" description="Helical" evidence="5">
    <location>
        <begin position="281"/>
        <end position="302"/>
    </location>
</feature>
<dbReference type="RefSeq" id="WP_389362413.1">
    <property type="nucleotide sequence ID" value="NZ_JBIACK010000009.1"/>
</dbReference>
<feature type="transmembrane region" description="Helical" evidence="5">
    <location>
        <begin position="352"/>
        <end position="370"/>
    </location>
</feature>
<evidence type="ECO:0000256" key="3">
    <source>
        <dbReference type="ARBA" id="ARBA00023136"/>
    </source>
</evidence>
<dbReference type="PANTHER" id="PTHR22550">
    <property type="entry name" value="SPORE GERMINATION PROTEIN"/>
    <property type="match status" value="1"/>
</dbReference>
<dbReference type="InterPro" id="IPR004995">
    <property type="entry name" value="Spore_Ger"/>
</dbReference>
<evidence type="ECO:0000256" key="4">
    <source>
        <dbReference type="PIRNR" id="PIRNR005690"/>
    </source>
</evidence>
<keyword evidence="3 4" id="KW-0472">Membrane</keyword>
<evidence type="ECO:0000313" key="7">
    <source>
        <dbReference type="Proteomes" id="UP001601059"/>
    </source>
</evidence>
<evidence type="ECO:0000256" key="2">
    <source>
        <dbReference type="ARBA" id="ARBA00005278"/>
    </source>
</evidence>
<dbReference type="InterPro" id="IPR050768">
    <property type="entry name" value="UPF0353/GerABKA_families"/>
</dbReference>
<accession>A0ABW6KHV5</accession>
<dbReference type="PANTHER" id="PTHR22550:SF5">
    <property type="entry name" value="LEUCINE ZIPPER PROTEIN 4"/>
    <property type="match status" value="1"/>
</dbReference>
<evidence type="ECO:0000256" key="1">
    <source>
        <dbReference type="ARBA" id="ARBA00004141"/>
    </source>
</evidence>
<keyword evidence="5" id="KW-0812">Transmembrane</keyword>
<dbReference type="Pfam" id="PF03323">
    <property type="entry name" value="GerA"/>
    <property type="match status" value="1"/>
</dbReference>
<gene>
    <name evidence="6" type="ORF">ACFYKX_17770</name>
</gene>
<evidence type="ECO:0000256" key="5">
    <source>
        <dbReference type="SAM" id="Phobius"/>
    </source>
</evidence>
<protein>
    <submittedName>
        <fullName evidence="6">Spore germination protein</fullName>
    </submittedName>
</protein>
<name>A0ABW6KHV5_9BACI</name>
<keyword evidence="5" id="KW-1133">Transmembrane helix</keyword>
<reference evidence="6 7" key="1">
    <citation type="submission" date="2024-08" db="EMBL/GenBank/DDBJ databases">
        <title>Two novel Cytobacillus novel species.</title>
        <authorList>
            <person name="Liu G."/>
        </authorList>
    </citation>
    <scope>NUCLEOTIDE SEQUENCE [LARGE SCALE GENOMIC DNA]</scope>
    <source>
        <strain evidence="6 7">FJAT-54145</strain>
    </source>
</reference>
<organism evidence="6 7">
    <name type="scientific">Cytobacillus spartinae</name>
    <dbReference type="NCBI Taxonomy" id="3299023"/>
    <lineage>
        <taxon>Bacteria</taxon>
        <taxon>Bacillati</taxon>
        <taxon>Bacillota</taxon>
        <taxon>Bacilli</taxon>
        <taxon>Bacillales</taxon>
        <taxon>Bacillaceae</taxon>
        <taxon>Cytobacillus</taxon>
    </lineage>
</organism>
<dbReference type="Proteomes" id="UP001601059">
    <property type="component" value="Unassembled WGS sequence"/>
</dbReference>
<dbReference type="EMBL" id="JBIACK010000009">
    <property type="protein sequence ID" value="MFE8702450.1"/>
    <property type="molecule type" value="Genomic_DNA"/>
</dbReference>